<dbReference type="GO" id="GO:0004252">
    <property type="term" value="F:serine-type endopeptidase activity"/>
    <property type="evidence" value="ECO:0007669"/>
    <property type="project" value="InterPro"/>
</dbReference>
<dbReference type="SMART" id="SM00458">
    <property type="entry name" value="RICIN"/>
    <property type="match status" value="2"/>
</dbReference>
<dbReference type="PROSITE" id="PS50240">
    <property type="entry name" value="TRYPSIN_DOM"/>
    <property type="match status" value="1"/>
</dbReference>
<evidence type="ECO:0000313" key="5">
    <source>
        <dbReference type="EMBL" id="GIJ03609.1"/>
    </source>
</evidence>
<gene>
    <name evidence="5" type="ORF">Sya03_29610</name>
</gene>
<dbReference type="InterPro" id="IPR009003">
    <property type="entry name" value="Peptidase_S1_PA"/>
</dbReference>
<dbReference type="InterPro" id="IPR000772">
    <property type="entry name" value="Ricin_B_lectin"/>
</dbReference>
<keyword evidence="6" id="KW-1185">Reference proteome</keyword>
<dbReference type="PANTHER" id="PTHR24276:SF98">
    <property type="entry name" value="FI18310P1-RELATED"/>
    <property type="match status" value="1"/>
</dbReference>
<protein>
    <recommendedName>
        <fullName evidence="4">Peptidase S1 domain-containing protein</fullName>
    </recommendedName>
</protein>
<dbReference type="InterPro" id="IPR001314">
    <property type="entry name" value="Peptidase_S1A"/>
</dbReference>
<feature type="domain" description="Peptidase S1" evidence="4">
    <location>
        <begin position="22"/>
        <end position="246"/>
    </location>
</feature>
<dbReference type="Pfam" id="PF00652">
    <property type="entry name" value="Ricin_B_lectin"/>
    <property type="match status" value="2"/>
</dbReference>
<evidence type="ECO:0000256" key="3">
    <source>
        <dbReference type="SAM" id="SignalP"/>
    </source>
</evidence>
<accession>A0A8J3Y942</accession>
<organism evidence="5 6">
    <name type="scientific">Spirilliplanes yamanashiensis</name>
    <dbReference type="NCBI Taxonomy" id="42233"/>
    <lineage>
        <taxon>Bacteria</taxon>
        <taxon>Bacillati</taxon>
        <taxon>Actinomycetota</taxon>
        <taxon>Actinomycetes</taxon>
        <taxon>Micromonosporales</taxon>
        <taxon>Micromonosporaceae</taxon>
        <taxon>Spirilliplanes</taxon>
    </lineage>
</organism>
<keyword evidence="3" id="KW-0732">Signal</keyword>
<proteinExistence type="inferred from homology"/>
<dbReference type="InterPro" id="IPR006311">
    <property type="entry name" value="TAT_signal"/>
</dbReference>
<dbReference type="EMBL" id="BOOY01000022">
    <property type="protein sequence ID" value="GIJ03609.1"/>
    <property type="molecule type" value="Genomic_DNA"/>
</dbReference>
<feature type="chain" id="PRO_5035197393" description="Peptidase S1 domain-containing protein" evidence="3">
    <location>
        <begin position="31"/>
        <end position="529"/>
    </location>
</feature>
<dbReference type="GO" id="GO:0006508">
    <property type="term" value="P:proteolysis"/>
    <property type="evidence" value="ECO:0007669"/>
    <property type="project" value="InterPro"/>
</dbReference>
<dbReference type="AlphaFoldDB" id="A0A8J3Y942"/>
<feature type="signal peptide" evidence="3">
    <location>
        <begin position="1"/>
        <end position="30"/>
    </location>
</feature>
<dbReference type="Gene3D" id="2.40.10.10">
    <property type="entry name" value="Trypsin-like serine proteases"/>
    <property type="match status" value="1"/>
</dbReference>
<dbReference type="InterPro" id="IPR035992">
    <property type="entry name" value="Ricin_B-like_lectins"/>
</dbReference>
<evidence type="ECO:0000256" key="1">
    <source>
        <dbReference type="ARBA" id="ARBA00007664"/>
    </source>
</evidence>
<comment type="similarity">
    <text evidence="1">Belongs to the peptidase S1 family.</text>
</comment>
<dbReference type="PANTHER" id="PTHR24276">
    <property type="entry name" value="POLYSERASE-RELATED"/>
    <property type="match status" value="1"/>
</dbReference>
<dbReference type="Pfam" id="PF00089">
    <property type="entry name" value="Trypsin"/>
    <property type="match status" value="1"/>
</dbReference>
<evidence type="ECO:0000259" key="4">
    <source>
        <dbReference type="PROSITE" id="PS50240"/>
    </source>
</evidence>
<reference evidence="5" key="1">
    <citation type="submission" date="2021-01" db="EMBL/GenBank/DDBJ databases">
        <title>Whole genome shotgun sequence of Spirilliplanes yamanashiensis NBRC 15828.</title>
        <authorList>
            <person name="Komaki H."/>
            <person name="Tamura T."/>
        </authorList>
    </citation>
    <scope>NUCLEOTIDE SEQUENCE</scope>
    <source>
        <strain evidence="5">NBRC 15828</strain>
    </source>
</reference>
<dbReference type="PROSITE" id="PS51318">
    <property type="entry name" value="TAT"/>
    <property type="match status" value="1"/>
</dbReference>
<keyword evidence="2" id="KW-1015">Disulfide bond</keyword>
<dbReference type="RefSeq" id="WP_203938878.1">
    <property type="nucleotide sequence ID" value="NZ_BAAAGJ010000022.1"/>
</dbReference>
<evidence type="ECO:0000256" key="2">
    <source>
        <dbReference type="ARBA" id="ARBA00023157"/>
    </source>
</evidence>
<evidence type="ECO:0000313" key="6">
    <source>
        <dbReference type="Proteomes" id="UP000652013"/>
    </source>
</evidence>
<dbReference type="Gene3D" id="2.80.10.50">
    <property type="match status" value="2"/>
</dbReference>
<dbReference type="InterPro" id="IPR050430">
    <property type="entry name" value="Peptidase_S1"/>
</dbReference>
<dbReference type="SUPFAM" id="SSF50494">
    <property type="entry name" value="Trypsin-like serine proteases"/>
    <property type="match status" value="1"/>
</dbReference>
<dbReference type="PRINTS" id="PR00722">
    <property type="entry name" value="CHYMOTRYPSIN"/>
</dbReference>
<dbReference type="PROSITE" id="PS50231">
    <property type="entry name" value="RICIN_B_LECTIN"/>
    <property type="match status" value="2"/>
</dbReference>
<dbReference type="InterPro" id="IPR043504">
    <property type="entry name" value="Peptidase_S1_PA_chymotrypsin"/>
</dbReference>
<sequence length="529" mass="54523">MTTRRTTLRAIGLTAAVVAAGLVSGAPAHAVTSAQPATSSTYSFAAKLQIGAIADGGVACSGSLVHARWVLTAASCFGAAVTAGAPARATTVTVGRPDLTQPTGHALNAVELVPHPDRDVVLVRLAAEVPAALRPIALAATAPAVGDQLTVTGFGRTADTWVPDALHAAAFTVTAVGATALDVTAANGASTCKGDAGGAALAGGRLAAVNGPSWQNGCLGAPETTREGAQETRVDGLQAWVDAQTTPRGTIEHLKNDVTKYCLGVNGASKAVGAAVVQWYCNGQGDHRWVQRATTGGFMELYNTHSGLCASVGTATTNSTPITQRACGGTGEQWTAEVRGASVRYKNRHSGLCLAIPASSTEPGKAAVQYACDQADGSPRGDQLYQARSHALGSHLKNNHSLLCLAIGSGATADGVQAIQYTCSDNDDQRWLSAPTTGGAIELRNLKSKKCLGVNNSTTNGTAVAQYTCDGGNDQKWKVENQDTNGVKLVRYRNVHSDRCIAVPSASKEKSAKIIQWPCLNNADHKWVP</sequence>
<comment type="caution">
    <text evidence="5">The sequence shown here is derived from an EMBL/GenBank/DDBJ whole genome shotgun (WGS) entry which is preliminary data.</text>
</comment>
<dbReference type="SUPFAM" id="SSF50370">
    <property type="entry name" value="Ricin B-like lectins"/>
    <property type="match status" value="2"/>
</dbReference>
<dbReference type="SMART" id="SM00020">
    <property type="entry name" value="Tryp_SPc"/>
    <property type="match status" value="1"/>
</dbReference>
<dbReference type="CDD" id="cd00161">
    <property type="entry name" value="beta-trefoil_Ricin-like"/>
    <property type="match status" value="2"/>
</dbReference>
<dbReference type="InterPro" id="IPR001254">
    <property type="entry name" value="Trypsin_dom"/>
</dbReference>
<dbReference type="Proteomes" id="UP000652013">
    <property type="component" value="Unassembled WGS sequence"/>
</dbReference>
<name>A0A8J3Y942_9ACTN</name>